<dbReference type="PANTHER" id="PTHR41695">
    <property type="entry name" value="1,4-ALPHA-GLUCAN BRANCHING ENZYME RV3031-RELATED"/>
    <property type="match status" value="1"/>
</dbReference>
<evidence type="ECO:0000313" key="6">
    <source>
        <dbReference type="EMBL" id="MDQ2586139.1"/>
    </source>
</evidence>
<dbReference type="PANTHER" id="PTHR41695:SF1">
    <property type="entry name" value="1,4-ALPHA-GLUCAN BRANCHING ENZYME TK1436"/>
    <property type="match status" value="1"/>
</dbReference>
<dbReference type="InterPro" id="IPR037090">
    <property type="entry name" value="57_glycoside_trans_central"/>
</dbReference>
<reference evidence="6 7" key="1">
    <citation type="submission" date="2017-06" db="EMBL/GenBank/DDBJ databases">
        <title>Cultured bacterium strain Saccharothrix yanglingensis Hhs.015.</title>
        <authorList>
            <person name="Xia Y."/>
        </authorList>
    </citation>
    <scope>NUCLEOTIDE SEQUENCE [LARGE SCALE GENOMIC DNA]</scope>
    <source>
        <strain evidence="6 7">Hhs.015</strain>
    </source>
</reference>
<sequence length="510" mass="55884">MSGAGTTGTEGTFCLVLHSHLPWLAHHGAWPVGEEWLYQAWAHSYLPVVDLLERFAAEGREDVLTLGVTPVLAAQLDDPYSLRGLHDWLGNWQLRAHGAAPRLPDLAAREHRASAWALERFETRWRHGFSPVLRHLVDSRVVELLGGPAAHPFQPLLDPRVRAFSLRTGLADTALRIGSAPEGIWAPECAYAPGLEHDYARAGVRRFLVDGPSLRGDTAAGRPVGTSDVVCFGRDLEVSYRVWSPKVGYPGDPAYRDFHTYDHPSGLKPSRVTGKGVAPEDKRPYEPDAAALAVRRHAADFVDVVVARLRALRERHGRPSLVVAAYDTELYGHWWHEGPRWLEAVLRLLPEAGVRVTSLRGAVEAGHVGAPVEVPPSSWGAGKDWHVWNGPQVADLVDLNASVQRELLELDLSGPVRSPVADQAVREALLALSSDWAFMVTKDSAADYARYRAKVHADRFAELAALLRAGSPARALPRARELRAVDGPFGHLDARGLGRVARPGAARTQH</sequence>
<comment type="similarity">
    <text evidence="1 3">Belongs to the glycosyl hydrolase 57 family.</text>
</comment>
<dbReference type="EMBL" id="NSDM01000008">
    <property type="protein sequence ID" value="MDQ2586139.1"/>
    <property type="molecule type" value="Genomic_DNA"/>
</dbReference>
<dbReference type="SUPFAM" id="SSF88713">
    <property type="entry name" value="Glycoside hydrolase/deacetylase"/>
    <property type="match status" value="1"/>
</dbReference>
<gene>
    <name evidence="6" type="ORF">CKY47_19520</name>
</gene>
<dbReference type="InterPro" id="IPR028995">
    <property type="entry name" value="Glyco_hydro_57/38_cen_sf"/>
</dbReference>
<name>A0ABU0X4D3_9PSEU</name>
<dbReference type="RefSeq" id="WP_306747366.1">
    <property type="nucleotide sequence ID" value="NZ_NSDM01000008.1"/>
</dbReference>
<comment type="caution">
    <text evidence="6">The sequence shown here is derived from an EMBL/GenBank/DDBJ whole genome shotgun (WGS) entry which is preliminary data.</text>
</comment>
<dbReference type="SUPFAM" id="SSF88688">
    <property type="entry name" value="Families 57/38 glycoside transferase middle domain"/>
    <property type="match status" value="1"/>
</dbReference>
<evidence type="ECO:0000259" key="4">
    <source>
        <dbReference type="Pfam" id="PF03065"/>
    </source>
</evidence>
<dbReference type="InterPro" id="IPR027291">
    <property type="entry name" value="Glyco_hydro_38_N_sf"/>
</dbReference>
<feature type="domain" description="Glycoside hydrolase family 57 N-terminal" evidence="4">
    <location>
        <begin position="15"/>
        <end position="220"/>
    </location>
</feature>
<dbReference type="InterPro" id="IPR011330">
    <property type="entry name" value="Glyco_hydro/deAcase_b/a-brl"/>
</dbReference>
<keyword evidence="7" id="KW-1185">Reference proteome</keyword>
<evidence type="ECO:0000256" key="1">
    <source>
        <dbReference type="ARBA" id="ARBA00006821"/>
    </source>
</evidence>
<keyword evidence="2 3" id="KW-0119">Carbohydrate metabolism</keyword>
<organism evidence="6 7">
    <name type="scientific">Saccharothrix yanglingensis</name>
    <dbReference type="NCBI Taxonomy" id="659496"/>
    <lineage>
        <taxon>Bacteria</taxon>
        <taxon>Bacillati</taxon>
        <taxon>Actinomycetota</taxon>
        <taxon>Actinomycetes</taxon>
        <taxon>Pseudonocardiales</taxon>
        <taxon>Pseudonocardiaceae</taxon>
        <taxon>Saccharothrix</taxon>
    </lineage>
</organism>
<dbReference type="InterPro" id="IPR040042">
    <property type="entry name" value="Branching_enz_MT3115-like"/>
</dbReference>
<evidence type="ECO:0000256" key="3">
    <source>
        <dbReference type="RuleBase" id="RU361196"/>
    </source>
</evidence>
<proteinExistence type="inferred from homology"/>
<evidence type="ECO:0000256" key="2">
    <source>
        <dbReference type="ARBA" id="ARBA00023277"/>
    </source>
</evidence>
<dbReference type="Pfam" id="PF09210">
    <property type="entry name" value="BE_C"/>
    <property type="match status" value="1"/>
</dbReference>
<evidence type="ECO:0000259" key="5">
    <source>
        <dbReference type="Pfam" id="PF09210"/>
    </source>
</evidence>
<dbReference type="Pfam" id="PF03065">
    <property type="entry name" value="Glyco_hydro_57"/>
    <property type="match status" value="1"/>
</dbReference>
<feature type="domain" description="1,4-alpha-glucan branching enzyme C-terminal" evidence="5">
    <location>
        <begin position="416"/>
        <end position="495"/>
    </location>
</feature>
<dbReference type="Proteomes" id="UP001225605">
    <property type="component" value="Unassembled WGS sequence"/>
</dbReference>
<dbReference type="InterPro" id="IPR015293">
    <property type="entry name" value="BE_C"/>
</dbReference>
<evidence type="ECO:0000313" key="7">
    <source>
        <dbReference type="Proteomes" id="UP001225605"/>
    </source>
</evidence>
<accession>A0ABU0X4D3</accession>
<dbReference type="Gene3D" id="1.20.1430.10">
    <property type="entry name" value="Families 57/38 glycoside transferase, middle domain"/>
    <property type="match status" value="1"/>
</dbReference>
<dbReference type="InterPro" id="IPR004300">
    <property type="entry name" value="Glyco_hydro_57_N"/>
</dbReference>
<dbReference type="Gene3D" id="3.20.110.10">
    <property type="entry name" value="Glycoside hydrolase 38, N terminal domain"/>
    <property type="match status" value="1"/>
</dbReference>
<protein>
    <submittedName>
        <fullName evidence="6">1,4-alpha-glucan branching protein</fullName>
    </submittedName>
</protein>